<accession>A0AA86UIB9</accession>
<evidence type="ECO:0000313" key="1">
    <source>
        <dbReference type="EMBL" id="CAI9952646.1"/>
    </source>
</evidence>
<reference evidence="1" key="1">
    <citation type="submission" date="2023-06" db="EMBL/GenBank/DDBJ databases">
        <authorList>
            <person name="Kurt Z."/>
        </authorList>
    </citation>
    <scope>NUCLEOTIDE SEQUENCE</scope>
</reference>
<organism evidence="1">
    <name type="scientific">Hexamita inflata</name>
    <dbReference type="NCBI Taxonomy" id="28002"/>
    <lineage>
        <taxon>Eukaryota</taxon>
        <taxon>Metamonada</taxon>
        <taxon>Diplomonadida</taxon>
        <taxon>Hexamitidae</taxon>
        <taxon>Hexamitinae</taxon>
        <taxon>Hexamita</taxon>
    </lineage>
</organism>
<reference evidence="2 3" key="2">
    <citation type="submission" date="2024-07" db="EMBL/GenBank/DDBJ databases">
        <authorList>
            <person name="Akdeniz Z."/>
        </authorList>
    </citation>
    <scope>NUCLEOTIDE SEQUENCE [LARGE SCALE GENOMIC DNA]</scope>
</reference>
<name>A0AA86UIB9_9EUKA</name>
<comment type="caution">
    <text evidence="1">The sequence shown here is derived from an EMBL/GenBank/DDBJ whole genome shotgun (WGS) entry which is preliminary data.</text>
</comment>
<dbReference type="AlphaFoldDB" id="A0AA86UIB9"/>
<dbReference type="EMBL" id="CATOUU010000834">
    <property type="protein sequence ID" value="CAI9952646.1"/>
    <property type="molecule type" value="Genomic_DNA"/>
</dbReference>
<keyword evidence="3" id="KW-1185">Reference proteome</keyword>
<sequence length="141" mass="16116">MILLYNISTLKSIDQLQIYIFLLLLLYSSVLEQNSISSTFSCGFNCVKAKINLKNTNFQNLVDYGELPINLSFLISLDGCGECQTLSVTKKTQRSIIFQKQQQNDLSYEDESIQSNHRQSILYVQGLLIQYGVRFLLSQQS</sequence>
<evidence type="ECO:0000313" key="3">
    <source>
        <dbReference type="Proteomes" id="UP001642409"/>
    </source>
</evidence>
<dbReference type="EMBL" id="CAXDID020000018">
    <property type="protein sequence ID" value="CAL5985087.1"/>
    <property type="molecule type" value="Genomic_DNA"/>
</dbReference>
<dbReference type="Proteomes" id="UP001642409">
    <property type="component" value="Unassembled WGS sequence"/>
</dbReference>
<protein>
    <submittedName>
        <fullName evidence="2">Hypothetical_protein</fullName>
    </submittedName>
</protein>
<proteinExistence type="predicted"/>
<gene>
    <name evidence="1" type="ORF">HINF_LOCUS40291</name>
    <name evidence="2" type="ORF">HINF_LOCUS8548</name>
</gene>
<evidence type="ECO:0000313" key="2">
    <source>
        <dbReference type="EMBL" id="CAL5985087.1"/>
    </source>
</evidence>